<feature type="chain" id="PRO_5025430760" evidence="1">
    <location>
        <begin position="24"/>
        <end position="113"/>
    </location>
</feature>
<proteinExistence type="predicted"/>
<organism evidence="2">
    <name type="scientific">Ixodes ricinus</name>
    <name type="common">Common tick</name>
    <name type="synonym">Acarus ricinus</name>
    <dbReference type="NCBI Taxonomy" id="34613"/>
    <lineage>
        <taxon>Eukaryota</taxon>
        <taxon>Metazoa</taxon>
        <taxon>Ecdysozoa</taxon>
        <taxon>Arthropoda</taxon>
        <taxon>Chelicerata</taxon>
        <taxon>Arachnida</taxon>
        <taxon>Acari</taxon>
        <taxon>Parasitiformes</taxon>
        <taxon>Ixodida</taxon>
        <taxon>Ixodoidea</taxon>
        <taxon>Ixodidae</taxon>
        <taxon>Ixodinae</taxon>
        <taxon>Ixodes</taxon>
    </lineage>
</organism>
<evidence type="ECO:0000313" key="2">
    <source>
        <dbReference type="EMBL" id="MXU90201.1"/>
    </source>
</evidence>
<name>A0A6B0UKV9_IXORI</name>
<sequence>MAPSPSAFLLVFVLSRVFHVCNSRSCFQNSARQSTQIGCLLKRRRNTRYRFHCTAPPSTASCMFLPRYRLRYVQKQYFLDGAVHISLFAGNHYIPCVPCMQLSDPTLLPDRGW</sequence>
<dbReference type="AlphaFoldDB" id="A0A6B0UKV9"/>
<evidence type="ECO:0000256" key="1">
    <source>
        <dbReference type="SAM" id="SignalP"/>
    </source>
</evidence>
<dbReference type="EMBL" id="GIFC01008118">
    <property type="protein sequence ID" value="MXU90201.1"/>
    <property type="molecule type" value="Transcribed_RNA"/>
</dbReference>
<reference evidence="2" key="1">
    <citation type="submission" date="2019-12" db="EMBL/GenBank/DDBJ databases">
        <title>An insight into the sialome of adult female Ixodes ricinus ticks feeding for 6 days.</title>
        <authorList>
            <person name="Perner J."/>
            <person name="Ribeiro J.M.C."/>
        </authorList>
    </citation>
    <scope>NUCLEOTIDE SEQUENCE</scope>
    <source>
        <strain evidence="2">Semi-engorged</strain>
        <tissue evidence="2">Salivary glands</tissue>
    </source>
</reference>
<accession>A0A6B0UKV9</accession>
<feature type="signal peptide" evidence="1">
    <location>
        <begin position="1"/>
        <end position="23"/>
    </location>
</feature>
<protein>
    <submittedName>
        <fullName evidence="2">Putative secreted protein</fullName>
    </submittedName>
</protein>
<keyword evidence="1" id="KW-0732">Signal</keyword>